<dbReference type="RefSeq" id="WP_318347494.1">
    <property type="nucleotide sequence ID" value="NZ_AP018694.1"/>
</dbReference>
<name>A0A5K7SCN7_9BACT</name>
<evidence type="ECO:0000313" key="2">
    <source>
        <dbReference type="Proteomes" id="UP001193389"/>
    </source>
</evidence>
<accession>A0A5K7SCN7</accession>
<gene>
    <name evidence="1" type="ORF">AQPE_3403</name>
</gene>
<dbReference type="PROSITE" id="PS51257">
    <property type="entry name" value="PROKAR_LIPOPROTEIN"/>
    <property type="match status" value="1"/>
</dbReference>
<dbReference type="AlphaFoldDB" id="A0A5K7SCN7"/>
<protein>
    <recommendedName>
        <fullName evidence="3">Lipoprotein</fullName>
    </recommendedName>
</protein>
<dbReference type="Proteomes" id="UP001193389">
    <property type="component" value="Chromosome"/>
</dbReference>
<dbReference type="KEGG" id="anf:AQPE_3403"/>
<evidence type="ECO:0008006" key="3">
    <source>
        <dbReference type="Google" id="ProtNLM"/>
    </source>
</evidence>
<sequence>MKKLYAIVIVLILILSSCDSNKGKGIKFAIRNNSDQQITKVKFYTSEKLAIAEIDKIEPNESVSGFLTMKNNQSDGGYGLEFTRADGKKEIIGCGYYTNGAPLENIAKFG</sequence>
<keyword evidence="2" id="KW-1185">Reference proteome</keyword>
<evidence type="ECO:0000313" key="1">
    <source>
        <dbReference type="EMBL" id="BBE19227.1"/>
    </source>
</evidence>
<organism evidence="1 2">
    <name type="scientific">Aquipluma nitroreducens</name>
    <dbReference type="NCBI Taxonomy" id="2010828"/>
    <lineage>
        <taxon>Bacteria</taxon>
        <taxon>Pseudomonadati</taxon>
        <taxon>Bacteroidota</taxon>
        <taxon>Bacteroidia</taxon>
        <taxon>Marinilabiliales</taxon>
        <taxon>Prolixibacteraceae</taxon>
        <taxon>Aquipluma</taxon>
    </lineage>
</organism>
<reference evidence="1" key="1">
    <citation type="journal article" date="2020" name="Int. J. Syst. Evol. Microbiol.">
        <title>Aquipluma nitroreducens gen. nov. sp. nov., a novel facultatively anaerobic bacterium isolated from a freshwater lake.</title>
        <authorList>
            <person name="Watanabe M."/>
            <person name="Kojima H."/>
            <person name="Fukui M."/>
        </authorList>
    </citation>
    <scope>NUCLEOTIDE SEQUENCE</scope>
    <source>
        <strain evidence="1">MeG22</strain>
    </source>
</reference>
<dbReference type="EMBL" id="AP018694">
    <property type="protein sequence ID" value="BBE19227.1"/>
    <property type="molecule type" value="Genomic_DNA"/>
</dbReference>
<proteinExistence type="predicted"/>